<evidence type="ECO:0000259" key="9">
    <source>
        <dbReference type="Pfam" id="PF00432"/>
    </source>
</evidence>
<comment type="catalytic activity">
    <reaction evidence="7 8">
        <text>geranylgeranyl diphosphate + L-cysteinyl-[protein] = S-geranylgeranyl-L-cysteinyl-[protein] + diphosphate</text>
        <dbReference type="Rhea" id="RHEA:21240"/>
        <dbReference type="Rhea" id="RHEA-COMP:10131"/>
        <dbReference type="Rhea" id="RHEA-COMP:11537"/>
        <dbReference type="ChEBI" id="CHEBI:29950"/>
        <dbReference type="ChEBI" id="CHEBI:33019"/>
        <dbReference type="ChEBI" id="CHEBI:57533"/>
        <dbReference type="ChEBI" id="CHEBI:86021"/>
        <dbReference type="EC" id="2.5.1.60"/>
    </reaction>
</comment>
<evidence type="ECO:0000256" key="4">
    <source>
        <dbReference type="ARBA" id="ARBA00022723"/>
    </source>
</evidence>
<evidence type="ECO:0000256" key="6">
    <source>
        <dbReference type="ARBA" id="ARBA00022833"/>
    </source>
</evidence>
<evidence type="ECO:0000256" key="3">
    <source>
        <dbReference type="ARBA" id="ARBA00022679"/>
    </source>
</evidence>
<dbReference type="InterPro" id="IPR001330">
    <property type="entry name" value="Prenyltrans"/>
</dbReference>
<proteinExistence type="inferred from homology"/>
<evidence type="ECO:0000256" key="8">
    <source>
        <dbReference type="RuleBase" id="RU365076"/>
    </source>
</evidence>
<comment type="similarity">
    <text evidence="1 8">Belongs to the protein prenyltransferase subunit beta family.</text>
</comment>
<dbReference type="GO" id="GO:0004663">
    <property type="term" value="F:Rab geranylgeranyltransferase activity"/>
    <property type="evidence" value="ECO:0007669"/>
    <property type="project" value="UniProtKB-UniRule"/>
</dbReference>
<evidence type="ECO:0000256" key="5">
    <source>
        <dbReference type="ARBA" id="ARBA00022737"/>
    </source>
</evidence>
<keyword evidence="4 8" id="KW-0479">Metal-binding</keyword>
<dbReference type="GO" id="GO:0005968">
    <property type="term" value="C:Rab-protein geranylgeranyltransferase complex"/>
    <property type="evidence" value="ECO:0007669"/>
    <property type="project" value="UniProtKB-UniRule"/>
</dbReference>
<comment type="function">
    <text evidence="8">Catalyzes the transfer of a geranylgeranyl moiety from geranylgeranyl diphosphate to both cysteines of proteins with the C-terminal sequence -XXCC, -XCXC and -CCXX.</text>
</comment>
<keyword evidence="11" id="KW-1185">Reference proteome</keyword>
<evidence type="ECO:0000256" key="1">
    <source>
        <dbReference type="ARBA" id="ARBA00010497"/>
    </source>
</evidence>
<dbReference type="InterPro" id="IPR008930">
    <property type="entry name" value="Terpenoid_cyclase/PrenylTrfase"/>
</dbReference>
<dbReference type="PANTHER" id="PTHR11774:SF11">
    <property type="entry name" value="GERANYLGERANYL TRANSFERASE TYPE-2 SUBUNIT BETA"/>
    <property type="match status" value="1"/>
</dbReference>
<keyword evidence="5" id="KW-0677">Repeat</keyword>
<dbReference type="EC" id="2.5.1.60" evidence="8"/>
<evidence type="ECO:0000256" key="2">
    <source>
        <dbReference type="ARBA" id="ARBA00022602"/>
    </source>
</evidence>
<dbReference type="InterPro" id="IPR045089">
    <property type="entry name" value="PGGT1B-like"/>
</dbReference>
<evidence type="ECO:0000313" key="10">
    <source>
        <dbReference type="EMBL" id="ETO13606.1"/>
    </source>
</evidence>
<reference evidence="10 11" key="1">
    <citation type="journal article" date="2013" name="Curr. Biol.">
        <title>The Genome of the Foraminiferan Reticulomyxa filosa.</title>
        <authorList>
            <person name="Glockner G."/>
            <person name="Hulsmann N."/>
            <person name="Schleicher M."/>
            <person name="Noegel A.A."/>
            <person name="Eichinger L."/>
            <person name="Gallinger C."/>
            <person name="Pawlowski J."/>
            <person name="Sierra R."/>
            <person name="Euteneuer U."/>
            <person name="Pillet L."/>
            <person name="Moustafa A."/>
            <person name="Platzer M."/>
            <person name="Groth M."/>
            <person name="Szafranski K."/>
            <person name="Schliwa M."/>
        </authorList>
    </citation>
    <scope>NUCLEOTIDE SEQUENCE [LARGE SCALE GENOMIC DNA]</scope>
</reference>
<comment type="cofactor">
    <cofactor evidence="8">
        <name>Zn(2+)</name>
        <dbReference type="ChEBI" id="CHEBI:29105"/>
    </cofactor>
    <text evidence="8">Binds 1 zinc ion per subunit.</text>
</comment>
<dbReference type="AlphaFoldDB" id="X6MIV8"/>
<dbReference type="Gene3D" id="1.50.10.20">
    <property type="match status" value="1"/>
</dbReference>
<dbReference type="EMBL" id="ASPP01020503">
    <property type="protein sequence ID" value="ETO13606.1"/>
    <property type="molecule type" value="Genomic_DNA"/>
</dbReference>
<dbReference type="PANTHER" id="PTHR11774">
    <property type="entry name" value="GERANYLGERANYL TRANSFERASE TYPE BETA SUBUNIT"/>
    <property type="match status" value="1"/>
</dbReference>
<dbReference type="OrthoDB" id="5428259at2759"/>
<gene>
    <name evidence="10" type="ORF">RFI_23760</name>
</gene>
<organism evidence="10 11">
    <name type="scientific">Reticulomyxa filosa</name>
    <dbReference type="NCBI Taxonomy" id="46433"/>
    <lineage>
        <taxon>Eukaryota</taxon>
        <taxon>Sar</taxon>
        <taxon>Rhizaria</taxon>
        <taxon>Retaria</taxon>
        <taxon>Foraminifera</taxon>
        <taxon>Monothalamids</taxon>
        <taxon>Reticulomyxidae</taxon>
        <taxon>Reticulomyxa</taxon>
    </lineage>
</organism>
<keyword evidence="2 8" id="KW-0637">Prenyltransferase</keyword>
<dbReference type="Pfam" id="PF00432">
    <property type="entry name" value="Prenyltrans"/>
    <property type="match status" value="1"/>
</dbReference>
<dbReference type="SUPFAM" id="SSF48239">
    <property type="entry name" value="Terpenoid cyclases/Protein prenyltransferases"/>
    <property type="match status" value="1"/>
</dbReference>
<evidence type="ECO:0000256" key="7">
    <source>
        <dbReference type="ARBA" id="ARBA00047658"/>
    </source>
</evidence>
<protein>
    <recommendedName>
        <fullName evidence="8">Geranylgeranyl transferase type-2 subunit beta</fullName>
        <ecNumber evidence="8">2.5.1.60</ecNumber>
    </recommendedName>
</protein>
<feature type="domain" description="Prenyltransferase alpha-alpha toroid" evidence="9">
    <location>
        <begin position="1"/>
        <end position="177"/>
    </location>
</feature>
<dbReference type="Proteomes" id="UP000023152">
    <property type="component" value="Unassembled WGS sequence"/>
</dbReference>
<name>X6MIV8_RETFI</name>
<keyword evidence="6 8" id="KW-0862">Zinc</keyword>
<dbReference type="InterPro" id="IPR026873">
    <property type="entry name" value="Ptb1"/>
</dbReference>
<keyword evidence="3 8" id="KW-0808">Transferase</keyword>
<sequence>VDTRFSYAAVNALGLLQSLDRIDRKQCIQHLIKCRNFDGGFGTVPYAESHGGMVFCCVGTLAILNALDEVDTDVLNWWLCERQWSGTKQYLGGLNGRPEKLPDVCYSWWDLSAMSICQRVHWIDSDKLSEFILQCQDAADGGISDRPEDLADVYHTFFGIGGLSLLHKGTVRLIDARYALPVHRLKQIGVL</sequence>
<dbReference type="CDD" id="cd02894">
    <property type="entry name" value="GGTase-II"/>
    <property type="match status" value="1"/>
</dbReference>
<feature type="non-terminal residue" evidence="10">
    <location>
        <position position="1"/>
    </location>
</feature>
<comment type="caution">
    <text evidence="10">The sequence shown here is derived from an EMBL/GenBank/DDBJ whole genome shotgun (WGS) entry which is preliminary data.</text>
</comment>
<evidence type="ECO:0000313" key="11">
    <source>
        <dbReference type="Proteomes" id="UP000023152"/>
    </source>
</evidence>
<accession>X6MIV8</accession>
<dbReference type="GO" id="GO:0046872">
    <property type="term" value="F:metal ion binding"/>
    <property type="evidence" value="ECO:0007669"/>
    <property type="project" value="UniProtKB-KW"/>
</dbReference>